<accession>A0A656QIP0</accession>
<protein>
    <submittedName>
        <fullName evidence="3">Histidine kinase</fullName>
    </submittedName>
</protein>
<dbReference type="InterPro" id="IPR043990">
    <property type="entry name" value="AC_1"/>
</dbReference>
<dbReference type="NCBIfam" id="TIGR01414">
    <property type="entry name" value="autotrans_barl"/>
    <property type="match status" value="1"/>
</dbReference>
<dbReference type="NCBIfam" id="TIGR02601">
    <property type="entry name" value="autotrns_rpt"/>
    <property type="match status" value="3"/>
</dbReference>
<dbReference type="PROSITE" id="PS51208">
    <property type="entry name" value="AUTOTRANSPORTER"/>
    <property type="match status" value="1"/>
</dbReference>
<dbReference type="InterPro" id="IPR011050">
    <property type="entry name" value="Pectin_lyase_fold/virulence"/>
</dbReference>
<comment type="caution">
    <text evidence="3">The sequence shown here is derived from an EMBL/GenBank/DDBJ whole genome shotgun (WGS) entry which is preliminary data.</text>
</comment>
<dbReference type="InterPro" id="IPR051551">
    <property type="entry name" value="Autotransporter_adhesion"/>
</dbReference>
<reference evidence="3 4" key="1">
    <citation type="submission" date="2014-03" db="EMBL/GenBank/DDBJ databases">
        <title>Draft Genome Sequences of Four Burkholderia Strains.</title>
        <authorList>
            <person name="Liu X.Y."/>
            <person name="Li C.X."/>
            <person name="Xu J.H."/>
        </authorList>
    </citation>
    <scope>NUCLEOTIDE SEQUENCE [LARGE SCALE GENOMIC DNA]</scope>
    <source>
        <strain evidence="3 4">OP-1</strain>
    </source>
</reference>
<dbReference type="SUPFAM" id="SSF103515">
    <property type="entry name" value="Autotransporter"/>
    <property type="match status" value="1"/>
</dbReference>
<dbReference type="GO" id="GO:0016301">
    <property type="term" value="F:kinase activity"/>
    <property type="evidence" value="ECO:0007669"/>
    <property type="project" value="UniProtKB-KW"/>
</dbReference>
<proteinExistence type="predicted"/>
<keyword evidence="3" id="KW-0418">Kinase</keyword>
<dbReference type="InterPro" id="IPR005546">
    <property type="entry name" value="Autotransporte_beta"/>
</dbReference>
<name>A0A656QIP0_9BURK</name>
<organism evidence="3 4">
    <name type="scientific">Caballeronia zhejiangensis</name>
    <dbReference type="NCBI Taxonomy" id="871203"/>
    <lineage>
        <taxon>Bacteria</taxon>
        <taxon>Pseudomonadati</taxon>
        <taxon>Pseudomonadota</taxon>
        <taxon>Betaproteobacteria</taxon>
        <taxon>Burkholderiales</taxon>
        <taxon>Burkholderiaceae</taxon>
        <taxon>Caballeronia</taxon>
    </lineage>
</organism>
<keyword evidence="4" id="KW-1185">Reference proteome</keyword>
<gene>
    <name evidence="3" type="ORF">BG60_11520</name>
</gene>
<dbReference type="SMART" id="SM00869">
    <property type="entry name" value="Autotransporter"/>
    <property type="match status" value="1"/>
</dbReference>
<dbReference type="InterPro" id="IPR013425">
    <property type="entry name" value="Autotrns_rpt"/>
</dbReference>
<dbReference type="Pfam" id="PF12951">
    <property type="entry name" value="PATR"/>
    <property type="match status" value="4"/>
</dbReference>
<dbReference type="PANTHER" id="PTHR35037:SF3">
    <property type="entry name" value="C-TERMINAL REGION OF AIDA-LIKE PROTEIN"/>
    <property type="match status" value="1"/>
</dbReference>
<dbReference type="Gene3D" id="2.40.128.130">
    <property type="entry name" value="Autotransporter beta-domain"/>
    <property type="match status" value="1"/>
</dbReference>
<evidence type="ECO:0000313" key="4">
    <source>
        <dbReference type="Proteomes" id="UP000027451"/>
    </source>
</evidence>
<feature type="domain" description="Autotransporter" evidence="2">
    <location>
        <begin position="1008"/>
        <end position="1286"/>
    </location>
</feature>
<sequence>MSAHAVTTLGPSSATQTVSTDTSYLIKPGTAITTSSGNAINVEGIAPVTMSNAGSIISSTDNIAAAVVFDVPGSLVNQVSGAALGHTHGILFNNNGAANNIVNRGDVSARISHAITYLGAASGTVDNFGTLNANSAVTASTDGILLGSTGNVTVNNHAGAVIRSGMGDHDNGSGILVSAGTALIGNDGLIDAYHEGILGRSGLPMEVRNGATGVIRSTIGAGVRLQSGSTLDNAGVIASGSETAILLFGPNNVVTLGAGSRLISGNGNAITSQSTDNSIILTGTNTESGNFFASPEHGFVRLNPRAGSDWTLNGTVLMGGTSSAALDVEGALTLGGAVIQNGGGTTVRSSGSLTLGTGGAAGIVTGNVVNDGLLRFNRSDAFSFDGAITGTGTLVQAGSGTAALTAAGSSQGAVNVQAGTLALNQPGAFNAGSYATQPGATTAIAADSTLNVATNFSQAPGAALTIAIGQAQPIITAASASLGGALNVSGFGASAPDSASALTSTRFDIIHTSGGIAGDFASVGFGGTASPVDYLTLAGAKTNNGLDYEVGFGLRWLAGAAQGDGAFTLAGAADTFNADVALNDQTGRFASGWDGRTLTKKGAGTLILSAANGYTGATLIDAGTLAAGARDVIAGSSQLAVAAGATFDLRGFDQHVSDLAGAGNVTLAGGALSVNSAADSTFSGTIGGAGSLTKSGAATLTLSGDNTFTGTTTIASGALRLGAGGTTGSVAGNVVDDGALVFDRADNVIFRNTISGTGDVVQQGSGVVTLTNAQTYSGATRVDAGALVLTDGARLANTSQVSVAPSATFGGYGSVGGAVLNNGVLAIADAAPGFAGGPAGQFLIGGALTNNGEIRMASAAPASTLTVAGDYTGNNGRMALSTVLAGDGSATDRLVVHGGTAGQTRVAIANAGGAGAQTANGIEIVQVDGQSNGVFTLDGRVVAGPYEYSLRQGGLATPDDGDWYLRSAPTPRPEPGAYLGNQRSAETMFTMTLHDRAGFADSYAALPPDADNATAWARTRGAHTDSDAASGRIGESTDTALVQAGIDLLHRVSDGHRWQAGVMAGYGSSTTDATAQNSSATARGNVNGASAGVYATWRGNAWSADGPYVDTWLQYAHFDNTVKGADLPGENYSSSVWAGSLEGGWAFALGQTSTGPVLVEPQLQLIYTNYHAGDHVEHNGTVIHSDDGGGFTTRVGVRIFHAPGSAASPGWLPFAEINWWHDTQLSSVSFNDVRVSQDGPRNRMEFKLGAQGQIAKQWRVWGNLGYQQGDGGYRSYEGLLGARYIW</sequence>
<dbReference type="SUPFAM" id="SSF51126">
    <property type="entry name" value="Pectin lyase-like"/>
    <property type="match status" value="2"/>
</dbReference>
<dbReference type="PANTHER" id="PTHR35037">
    <property type="entry name" value="C-TERMINAL REGION OF AIDA-LIKE PROTEIN"/>
    <property type="match status" value="1"/>
</dbReference>
<dbReference type="InterPro" id="IPR006315">
    <property type="entry name" value="OM_autotransptr_brl_dom"/>
</dbReference>
<dbReference type="CDD" id="cd01344">
    <property type="entry name" value="PL2_Passenger_AT"/>
    <property type="match status" value="1"/>
</dbReference>
<evidence type="ECO:0000256" key="1">
    <source>
        <dbReference type="ARBA" id="ARBA00022729"/>
    </source>
</evidence>
<dbReference type="EMBL" id="JFHD01000019">
    <property type="protein sequence ID" value="KDR28275.1"/>
    <property type="molecule type" value="Genomic_DNA"/>
</dbReference>
<keyword evidence="1" id="KW-0732">Signal</keyword>
<dbReference type="InterPro" id="IPR036709">
    <property type="entry name" value="Autotransporte_beta_dom_sf"/>
</dbReference>
<keyword evidence="3" id="KW-0808">Transferase</keyword>
<dbReference type="Proteomes" id="UP000027451">
    <property type="component" value="Unassembled WGS sequence"/>
</dbReference>
<dbReference type="InterPro" id="IPR012332">
    <property type="entry name" value="Autotransporter_pectin_lyase_C"/>
</dbReference>
<dbReference type="Gene3D" id="2.160.20.20">
    <property type="match status" value="1"/>
</dbReference>
<dbReference type="Pfam" id="PF18883">
    <property type="entry name" value="AC_1"/>
    <property type="match status" value="1"/>
</dbReference>
<dbReference type="Pfam" id="PF03797">
    <property type="entry name" value="Autotransporter"/>
    <property type="match status" value="1"/>
</dbReference>
<dbReference type="GO" id="GO:0019867">
    <property type="term" value="C:outer membrane"/>
    <property type="evidence" value="ECO:0007669"/>
    <property type="project" value="InterPro"/>
</dbReference>
<evidence type="ECO:0000259" key="2">
    <source>
        <dbReference type="PROSITE" id="PS51208"/>
    </source>
</evidence>
<evidence type="ECO:0000313" key="3">
    <source>
        <dbReference type="EMBL" id="KDR28275.1"/>
    </source>
</evidence>